<feature type="domain" description="Pyruvate/ketoisovalerate oxidoreductase catalytic" evidence="2">
    <location>
        <begin position="15"/>
        <end position="207"/>
    </location>
</feature>
<comment type="caution">
    <text evidence="4">The sequence shown here is derived from an EMBL/GenBank/DDBJ whole genome shotgun (WGS) entry which is preliminary data.</text>
</comment>
<dbReference type="Proteomes" id="UP001367030">
    <property type="component" value="Unassembled WGS sequence"/>
</dbReference>
<dbReference type="EMBL" id="JBBKZS010000042">
    <property type="protein sequence ID" value="MEJ8859895.1"/>
    <property type="molecule type" value="Genomic_DNA"/>
</dbReference>
<name>A0ABU8XLA5_9BURK</name>
<reference evidence="4 5" key="1">
    <citation type="submission" date="2024-03" db="EMBL/GenBank/DDBJ databases">
        <title>Novel species of the genus Variovorax.</title>
        <authorList>
            <person name="Liu Q."/>
            <person name="Xin Y.-H."/>
        </authorList>
    </citation>
    <scope>NUCLEOTIDE SEQUENCE [LARGE SCALE GENOMIC DNA]</scope>
    <source>
        <strain evidence="4 5">KACC 18901</strain>
    </source>
</reference>
<dbReference type="InterPro" id="IPR019752">
    <property type="entry name" value="Pyrv/ketoisovalerate_OxRed_cat"/>
</dbReference>
<dbReference type="Gene3D" id="3.40.920.10">
    <property type="entry name" value="Pyruvate-ferredoxin oxidoreductase, PFOR, domain III"/>
    <property type="match status" value="1"/>
</dbReference>
<proteinExistence type="predicted"/>
<keyword evidence="5" id="KW-1185">Reference proteome</keyword>
<dbReference type="NCBIfam" id="NF006179">
    <property type="entry name" value="PRK08312.1"/>
    <property type="match status" value="1"/>
</dbReference>
<dbReference type="InterPro" id="IPR046667">
    <property type="entry name" value="DUF6537"/>
</dbReference>
<protein>
    <submittedName>
        <fullName evidence="4">Indolepyruvate oxidoreductase subunit beta family protein</fullName>
    </submittedName>
</protein>
<evidence type="ECO:0000256" key="1">
    <source>
        <dbReference type="ARBA" id="ARBA00023002"/>
    </source>
</evidence>
<sequence length="538" mass="57648">MNHTSPITLLICALGGEGGGVLTEWLVEVARHAGHAAQSTSIPGVAQRTGATTYYLEVFPVPFAQLGGRRPVFSLSPVPGTLDGIVSSELLETARQVGNGMAVPQRTLVITSSARTLTTAERMQPGDGRADAQRLLDTVKCFSREHHVFDMGAMARECGTVVSAVMLGAIAGSGLFPFPRDAYEAVVRGRESDPRAQVDKTTAASLRGFARAFDAVSAPRAQAALVTSLLATQEPDASAPAPLPDDLAQAFPKPVHAMLTLGHARMLDYQGADYAALYVERLQRVLAAERATDPAGANAFAITREVARWLALWMAFDDIVRVAELKSRASRIRRVHAEVKAGPDDIVKVYDHFKPGAPELAALLPSAMAHRVIAWDRGRQAKGKAPWAVPLKVGAHSILGMASLRALASLRWLRVRGSRFADEQALIDRWLAAVVAGTHNNWRLGHEIALCGRLIKGYGSTNERGKANLLHVVNHLASEPLPRCTTAKRADAIAAARTAALADDAGIALDAALVRHGAPPRPIVAQPIRWMKRTPQAR</sequence>
<dbReference type="RefSeq" id="WP_340339928.1">
    <property type="nucleotide sequence ID" value="NZ_JBBKZS010000042.1"/>
</dbReference>
<dbReference type="Pfam" id="PF20169">
    <property type="entry name" value="DUF6537"/>
    <property type="match status" value="1"/>
</dbReference>
<accession>A0ABU8XLA5</accession>
<feature type="domain" description="DUF6537" evidence="3">
    <location>
        <begin position="256"/>
        <end position="473"/>
    </location>
</feature>
<evidence type="ECO:0000313" key="5">
    <source>
        <dbReference type="Proteomes" id="UP001367030"/>
    </source>
</evidence>
<dbReference type="InterPro" id="IPR002869">
    <property type="entry name" value="Pyrv_flavodox_OxRed_cen"/>
</dbReference>
<evidence type="ECO:0000259" key="2">
    <source>
        <dbReference type="Pfam" id="PF01558"/>
    </source>
</evidence>
<evidence type="ECO:0000313" key="4">
    <source>
        <dbReference type="EMBL" id="MEJ8859895.1"/>
    </source>
</evidence>
<dbReference type="Pfam" id="PF01558">
    <property type="entry name" value="POR"/>
    <property type="match status" value="1"/>
</dbReference>
<gene>
    <name evidence="4" type="ORF">WKW79_35470</name>
</gene>
<keyword evidence="1" id="KW-0560">Oxidoreductase</keyword>
<evidence type="ECO:0000259" key="3">
    <source>
        <dbReference type="Pfam" id="PF20169"/>
    </source>
</evidence>
<organism evidence="4 5">
    <name type="scientific">Variovorax robiniae</name>
    <dbReference type="NCBI Taxonomy" id="1836199"/>
    <lineage>
        <taxon>Bacteria</taxon>
        <taxon>Pseudomonadati</taxon>
        <taxon>Pseudomonadota</taxon>
        <taxon>Betaproteobacteria</taxon>
        <taxon>Burkholderiales</taxon>
        <taxon>Comamonadaceae</taxon>
        <taxon>Variovorax</taxon>
    </lineage>
</organism>